<gene>
    <name evidence="3" type="ORF">METZ01_LOCUS200604</name>
</gene>
<evidence type="ECO:0000259" key="2">
    <source>
        <dbReference type="PROSITE" id="PS50968"/>
    </source>
</evidence>
<name>A0A382EAT6_9ZZZZ</name>
<feature type="domain" description="Lipoyl-binding" evidence="2">
    <location>
        <begin position="1"/>
        <end position="74"/>
    </location>
</feature>
<dbReference type="CDD" id="cd06850">
    <property type="entry name" value="biotinyl_domain"/>
    <property type="match status" value="1"/>
</dbReference>
<dbReference type="AlphaFoldDB" id="A0A382EAT6"/>
<dbReference type="PROSITE" id="PS50968">
    <property type="entry name" value="BIOTINYL_LIPOYL"/>
    <property type="match status" value="1"/>
</dbReference>
<accession>A0A382EAT6</accession>
<dbReference type="PANTHER" id="PTHR45266:SF3">
    <property type="entry name" value="OXALOACETATE DECARBOXYLASE ALPHA CHAIN"/>
    <property type="match status" value="1"/>
</dbReference>
<dbReference type="FunFam" id="2.40.50.100:FF:000003">
    <property type="entry name" value="Acetyl-CoA carboxylase biotin carboxyl carrier protein"/>
    <property type="match status" value="1"/>
</dbReference>
<sequence>LQIAEGSLVAPMPGVVLEIKVSSGDTVSAGDTLLTIEAMKMEHHVKAPYEGTVAEILVSENQQLDNGVPLLVINPVDENERGNND</sequence>
<dbReference type="Pfam" id="PF00364">
    <property type="entry name" value="Biotin_lipoyl"/>
    <property type="match status" value="1"/>
</dbReference>
<dbReference type="PANTHER" id="PTHR45266">
    <property type="entry name" value="OXALOACETATE DECARBOXYLASE ALPHA CHAIN"/>
    <property type="match status" value="1"/>
</dbReference>
<feature type="non-terminal residue" evidence="3">
    <location>
        <position position="1"/>
    </location>
</feature>
<dbReference type="SUPFAM" id="SSF51230">
    <property type="entry name" value="Single hybrid motif"/>
    <property type="match status" value="1"/>
</dbReference>
<dbReference type="InterPro" id="IPR050709">
    <property type="entry name" value="Biotin_Carboxyl_Carrier/Decarb"/>
</dbReference>
<evidence type="ECO:0000256" key="1">
    <source>
        <dbReference type="ARBA" id="ARBA00023267"/>
    </source>
</evidence>
<evidence type="ECO:0000313" key="3">
    <source>
        <dbReference type="EMBL" id="SVB47750.1"/>
    </source>
</evidence>
<dbReference type="PROSITE" id="PS00188">
    <property type="entry name" value="BIOTIN"/>
    <property type="match status" value="1"/>
</dbReference>
<dbReference type="InterPro" id="IPR000089">
    <property type="entry name" value="Biotin_lipoyl"/>
</dbReference>
<dbReference type="InterPro" id="IPR011053">
    <property type="entry name" value="Single_hybrid_motif"/>
</dbReference>
<dbReference type="EMBL" id="UINC01043557">
    <property type="protein sequence ID" value="SVB47750.1"/>
    <property type="molecule type" value="Genomic_DNA"/>
</dbReference>
<dbReference type="Gene3D" id="2.40.50.100">
    <property type="match status" value="1"/>
</dbReference>
<keyword evidence="1" id="KW-0092">Biotin</keyword>
<protein>
    <recommendedName>
        <fullName evidence="2">Lipoyl-binding domain-containing protein</fullName>
    </recommendedName>
</protein>
<proteinExistence type="predicted"/>
<reference evidence="3" key="1">
    <citation type="submission" date="2018-05" db="EMBL/GenBank/DDBJ databases">
        <authorList>
            <person name="Lanie J.A."/>
            <person name="Ng W.-L."/>
            <person name="Kazmierczak K.M."/>
            <person name="Andrzejewski T.M."/>
            <person name="Davidsen T.M."/>
            <person name="Wayne K.J."/>
            <person name="Tettelin H."/>
            <person name="Glass J.I."/>
            <person name="Rusch D."/>
            <person name="Podicherti R."/>
            <person name="Tsui H.-C.T."/>
            <person name="Winkler M.E."/>
        </authorList>
    </citation>
    <scope>NUCLEOTIDE SEQUENCE</scope>
</reference>
<organism evidence="3">
    <name type="scientific">marine metagenome</name>
    <dbReference type="NCBI Taxonomy" id="408172"/>
    <lineage>
        <taxon>unclassified sequences</taxon>
        <taxon>metagenomes</taxon>
        <taxon>ecological metagenomes</taxon>
    </lineage>
</organism>
<dbReference type="InterPro" id="IPR001882">
    <property type="entry name" value="Biotin_BS"/>
</dbReference>